<dbReference type="EMBL" id="SRMD01000091">
    <property type="protein sequence ID" value="TQW14652.1"/>
    <property type="molecule type" value="Genomic_DNA"/>
</dbReference>
<comment type="caution">
    <text evidence="2">The sequence shown here is derived from an EMBL/GenBank/DDBJ whole genome shotgun (WGS) entry which is preliminary data.</text>
</comment>
<evidence type="ECO:0000313" key="3">
    <source>
        <dbReference type="Proteomes" id="UP000316012"/>
    </source>
</evidence>
<keyword evidence="1" id="KW-0472">Membrane</keyword>
<gene>
    <name evidence="2" type="ORF">FIPPAONL_01604</name>
</gene>
<organism evidence="2 3">
    <name type="scientific">Lactobacillus gasseri</name>
    <dbReference type="NCBI Taxonomy" id="1596"/>
    <lineage>
        <taxon>Bacteria</taxon>
        <taxon>Bacillati</taxon>
        <taxon>Bacillota</taxon>
        <taxon>Bacilli</taxon>
        <taxon>Lactobacillales</taxon>
        <taxon>Lactobacillaceae</taxon>
        <taxon>Lactobacillus</taxon>
    </lineage>
</organism>
<keyword evidence="1" id="KW-0812">Transmembrane</keyword>
<sequence>MKNIKIQKKYNNKEMKFEFYPKRFLIALGAIVILLVLWKVVF</sequence>
<reference evidence="2 3" key="1">
    <citation type="submission" date="2019-04" db="EMBL/GenBank/DDBJ databases">
        <title>Lactobacillus gasseri 7171 assembly.</title>
        <authorList>
            <person name="Joris B.R."/>
            <person name="Giguere D."/>
        </authorList>
    </citation>
    <scope>NUCLEOTIDE SEQUENCE [LARGE SCALE GENOMIC DNA]</scope>
    <source>
        <strain evidence="2 3">7171</strain>
    </source>
</reference>
<protein>
    <submittedName>
        <fullName evidence="2">Uncharacterized protein</fullName>
    </submittedName>
</protein>
<evidence type="ECO:0000256" key="1">
    <source>
        <dbReference type="SAM" id="Phobius"/>
    </source>
</evidence>
<accession>A0ABY3BHM0</accession>
<keyword evidence="3" id="KW-1185">Reference proteome</keyword>
<name>A0ABY3BHM0_LACGS</name>
<dbReference type="RefSeq" id="WP_257965666.1">
    <property type="nucleotide sequence ID" value="NZ_JASOUT010000001.1"/>
</dbReference>
<evidence type="ECO:0000313" key="2">
    <source>
        <dbReference type="EMBL" id="TQW14652.1"/>
    </source>
</evidence>
<keyword evidence="1" id="KW-1133">Transmembrane helix</keyword>
<dbReference type="Proteomes" id="UP000316012">
    <property type="component" value="Unassembled WGS sequence"/>
</dbReference>
<proteinExistence type="predicted"/>
<feature type="transmembrane region" description="Helical" evidence="1">
    <location>
        <begin position="20"/>
        <end position="41"/>
    </location>
</feature>